<dbReference type="GO" id="GO:0009116">
    <property type="term" value="P:nucleoside metabolic process"/>
    <property type="evidence" value="ECO:0007669"/>
    <property type="project" value="InterPro"/>
</dbReference>
<evidence type="ECO:0008006" key="3">
    <source>
        <dbReference type="Google" id="ProtNLM"/>
    </source>
</evidence>
<dbReference type="EMBL" id="LHXJ01000054">
    <property type="protein sequence ID" value="KXA90137.1"/>
    <property type="molecule type" value="Genomic_DNA"/>
</dbReference>
<reference evidence="1 2" key="1">
    <citation type="journal article" date="2016" name="Sci. Rep.">
        <title>Metabolic traits of an uncultured archaeal lineage -MSBL1- from brine pools of the Red Sea.</title>
        <authorList>
            <person name="Mwirichia R."/>
            <person name="Alam I."/>
            <person name="Rashid M."/>
            <person name="Vinu M."/>
            <person name="Ba-Alawi W."/>
            <person name="Anthony Kamau A."/>
            <person name="Kamanda Ngugi D."/>
            <person name="Goker M."/>
            <person name="Klenk H.P."/>
            <person name="Bajic V."/>
            <person name="Stingl U."/>
        </authorList>
    </citation>
    <scope>NUCLEOTIDE SEQUENCE [LARGE SCALE GENOMIC DNA]</scope>
    <source>
        <strain evidence="1">SCGC-AAA259A05</strain>
    </source>
</reference>
<comment type="caution">
    <text evidence="1">The sequence shown here is derived from an EMBL/GenBank/DDBJ whole genome shotgun (WGS) entry which is preliminary data.</text>
</comment>
<proteinExistence type="predicted"/>
<dbReference type="SUPFAM" id="SSF53167">
    <property type="entry name" value="Purine and uridine phosphorylases"/>
    <property type="match status" value="1"/>
</dbReference>
<dbReference type="InterPro" id="IPR035994">
    <property type="entry name" value="Nucleoside_phosphorylase_sf"/>
</dbReference>
<evidence type="ECO:0000313" key="2">
    <source>
        <dbReference type="Proteomes" id="UP000070163"/>
    </source>
</evidence>
<organism evidence="1 2">
    <name type="scientific">candidate division MSBL1 archaeon SCGC-AAA259A05</name>
    <dbReference type="NCBI Taxonomy" id="1698259"/>
    <lineage>
        <taxon>Archaea</taxon>
        <taxon>Methanobacteriati</taxon>
        <taxon>Methanobacteriota</taxon>
        <taxon>candidate division MSBL1</taxon>
    </lineage>
</organism>
<accession>A0A133U7I6</accession>
<evidence type="ECO:0000313" key="1">
    <source>
        <dbReference type="EMBL" id="KXA90137.1"/>
    </source>
</evidence>
<protein>
    <recommendedName>
        <fullName evidence="3">Nucleoside phosphorylase domain-containing protein</fullName>
    </recommendedName>
</protein>
<dbReference type="GO" id="GO:0003824">
    <property type="term" value="F:catalytic activity"/>
    <property type="evidence" value="ECO:0007669"/>
    <property type="project" value="InterPro"/>
</dbReference>
<gene>
    <name evidence="1" type="ORF">AKJ57_04440</name>
</gene>
<keyword evidence="2" id="KW-1185">Reference proteome</keyword>
<dbReference type="Proteomes" id="UP000070163">
    <property type="component" value="Unassembled WGS sequence"/>
</dbReference>
<name>A0A133U7I6_9EURY</name>
<dbReference type="Gene3D" id="3.40.50.1580">
    <property type="entry name" value="Nucleoside phosphorylase domain"/>
    <property type="match status" value="1"/>
</dbReference>
<sequence>MGKLSETYFGTDEVPQCIVLGGYQEAPFREVFGDLKTEFSCESSCFSGYLFSDPPLSVIKNVYGAPSAYEAVKTLKDGNCRAMTFVGYAQSRVGHEIGEVIVPTRIKGLDSISNEGELKPEVSKESLMVQPDEFGGRHLSKQAVTYESQEVDREIESFEPHSIDLELATIVKASNNLGIDCQFYLIISDRAFEDLFDEKKKNRKIESMIELLTKIKSRFAS</sequence>
<dbReference type="AlphaFoldDB" id="A0A133U7I6"/>